<reference evidence="1" key="1">
    <citation type="journal article" date="2012" name="PLoS ONE">
        <title>Gene sets for utilization of primary and secondary nutrition supplies in the distal gut of endangered iberian lynx.</title>
        <authorList>
            <person name="Alcaide M."/>
            <person name="Messina E."/>
            <person name="Richter M."/>
            <person name="Bargiela R."/>
            <person name="Peplies J."/>
            <person name="Huws S.A."/>
            <person name="Newbold C.J."/>
            <person name="Golyshin P.N."/>
            <person name="Simon M.A."/>
            <person name="Lopez G."/>
            <person name="Yakimov M.M."/>
            <person name="Ferrer M."/>
        </authorList>
    </citation>
    <scope>NUCLEOTIDE SEQUENCE</scope>
</reference>
<accession>J9G7V5</accession>
<sequence>MVQLAQLEIIYYFHIADFFTGTKIEELLKIHLYRNAGIADSRNLDFCCSSHNYIILKSRFVIRVSNPGSKSFKIGLVHH</sequence>
<organism evidence="1">
    <name type="scientific">gut metagenome</name>
    <dbReference type="NCBI Taxonomy" id="749906"/>
    <lineage>
        <taxon>unclassified sequences</taxon>
        <taxon>metagenomes</taxon>
        <taxon>organismal metagenomes</taxon>
    </lineage>
</organism>
<comment type="caution">
    <text evidence="1">The sequence shown here is derived from an EMBL/GenBank/DDBJ whole genome shotgun (WGS) entry which is preliminary data.</text>
</comment>
<dbReference type="AlphaFoldDB" id="J9G7V5"/>
<proteinExistence type="predicted"/>
<gene>
    <name evidence="1" type="ORF">EVA_08553</name>
</gene>
<name>J9G7V5_9ZZZZ</name>
<dbReference type="EMBL" id="AMCI01002207">
    <property type="protein sequence ID" value="EJX03342.1"/>
    <property type="molecule type" value="Genomic_DNA"/>
</dbReference>
<evidence type="ECO:0000313" key="1">
    <source>
        <dbReference type="EMBL" id="EJX03342.1"/>
    </source>
</evidence>
<protein>
    <submittedName>
        <fullName evidence="1">Uncharacterized protein</fullName>
    </submittedName>
</protein>